<proteinExistence type="predicted"/>
<keyword evidence="1" id="KW-0677">Repeat</keyword>
<dbReference type="GO" id="GO:0005829">
    <property type="term" value="C:cytosol"/>
    <property type="evidence" value="ECO:0007669"/>
    <property type="project" value="TreeGrafter"/>
</dbReference>
<comment type="caution">
    <text evidence="3">The sequence shown here is derived from an EMBL/GenBank/DDBJ whole genome shotgun (WGS) entry which is preliminary data.</text>
</comment>
<reference evidence="3 4" key="1">
    <citation type="submission" date="2019-08" db="EMBL/GenBank/DDBJ databases">
        <title>Genome of Phaeodactylibacter luteus.</title>
        <authorList>
            <person name="Bowman J.P."/>
        </authorList>
    </citation>
    <scope>NUCLEOTIDE SEQUENCE [LARGE SCALE GENOMIC DNA]</scope>
    <source>
        <strain evidence="3 4">KCTC 42180</strain>
    </source>
</reference>
<dbReference type="GO" id="GO:0006508">
    <property type="term" value="P:proteolysis"/>
    <property type="evidence" value="ECO:0007669"/>
    <property type="project" value="InterPro"/>
</dbReference>
<dbReference type="SMART" id="SM00698">
    <property type="entry name" value="MORN"/>
    <property type="match status" value="8"/>
</dbReference>
<dbReference type="InterPro" id="IPR018247">
    <property type="entry name" value="EF_Hand_1_Ca_BS"/>
</dbReference>
<dbReference type="Gene3D" id="3.40.50.1460">
    <property type="match status" value="1"/>
</dbReference>
<evidence type="ECO:0000259" key="2">
    <source>
        <dbReference type="Pfam" id="PF00656"/>
    </source>
</evidence>
<name>A0A5C6RJC9_9BACT</name>
<evidence type="ECO:0000256" key="1">
    <source>
        <dbReference type="ARBA" id="ARBA00022737"/>
    </source>
</evidence>
<dbReference type="SUPFAM" id="SSF52129">
    <property type="entry name" value="Caspase-like"/>
    <property type="match status" value="1"/>
</dbReference>
<dbReference type="InterPro" id="IPR029030">
    <property type="entry name" value="Caspase-like_dom_sf"/>
</dbReference>
<dbReference type="Gene3D" id="2.20.110.10">
    <property type="entry name" value="Histone H3 K4-specific methyltransferase SET7/9 N-terminal domain"/>
    <property type="match status" value="4"/>
</dbReference>
<protein>
    <recommendedName>
        <fullName evidence="2">Peptidase C14 caspase domain-containing protein</fullName>
    </recommendedName>
</protein>
<dbReference type="Pfam" id="PF02493">
    <property type="entry name" value="MORN"/>
    <property type="match status" value="8"/>
</dbReference>
<dbReference type="PROSITE" id="PS00018">
    <property type="entry name" value="EF_HAND_1"/>
    <property type="match status" value="1"/>
</dbReference>
<feature type="domain" description="Peptidase C14 caspase" evidence="2">
    <location>
        <begin position="493"/>
        <end position="720"/>
    </location>
</feature>
<keyword evidence="4" id="KW-1185">Reference proteome</keyword>
<sequence length="729" mass="81175">MLAAALPLMQAEPDTHQQTAAGEPEHRSFRHYRHFMINTKHYPSFMAHAMGRHSCIPAQNGRCGQLARRSGLPLRIFCPMQIMNIMKNYIIFIILALAGFTSAAQSGCIQGNCDNGEGILVLENGIKYVGQFQNGKYEGIGICYWPNGGGRYQGEWKNNLPHGKGSRLLSTGKMQAGWFENGIFVGNEPRSEELVARDGVEHIDRKSTGCIIGDCENGRGVYVYNPNKMYTGWFRNGKVHGTGVCHFENGSKYEGEWSNNQPHGQGTMTYPDGRECSGQWRQGVLSQPCTSTPPEQPRVKFGCIAGDCINGEGHIVYMDRTDYRGEFKNAKPHGDGVMAFPNGDRYEGAFANGNPHGRGVKYLANNSVQNGQWFEGEFLGAEKQEVMAGCIDGDCENGSGTYIFDDKSQYTGTFKNGYAHGRGTIIYPNGDRYEGEMKNGFLYGYGTLFAATGKQYSGEWVKGELEPGLSPTLRKEPSQATNSRKKKNNLEVYAVIIGVSDYSKALSIRSLKYTDDDAYKMYAFLKSPQGGALDDDHIRILIDEDATLHNIKRTMRAVFEQAGPEDLIMLYYSGHGQQDAFLPYDYYNGQNKLYHEEIIGLLDRSPAKYKLCIADACYAGAMFASKGGEPSQKTQDFYDRLSEAAPGTALIMSSKSDETSLESKGLRQGVFTHFLMRGLKGEADVNQDHFVDISELFDFVSYNVQDYTEYKQSPLIEGTYDRKMPVAVW</sequence>
<dbReference type="SUPFAM" id="SSF82185">
    <property type="entry name" value="Histone H3 K4-specific methyltransferase SET7/9 N-terminal domain"/>
    <property type="match status" value="4"/>
</dbReference>
<accession>A0A5C6RJC9</accession>
<dbReference type="Proteomes" id="UP000321580">
    <property type="component" value="Unassembled WGS sequence"/>
</dbReference>
<evidence type="ECO:0000313" key="3">
    <source>
        <dbReference type="EMBL" id="TXB62548.1"/>
    </source>
</evidence>
<dbReference type="InterPro" id="IPR011600">
    <property type="entry name" value="Pept_C14_caspase"/>
</dbReference>
<dbReference type="OrthoDB" id="9767236at2"/>
<dbReference type="Pfam" id="PF00656">
    <property type="entry name" value="Peptidase_C14"/>
    <property type="match status" value="1"/>
</dbReference>
<dbReference type="PANTHER" id="PTHR43215">
    <property type="entry name" value="RADIAL SPOKE HEAD 1 HOMOLOG"/>
    <property type="match status" value="1"/>
</dbReference>
<dbReference type="AlphaFoldDB" id="A0A5C6RJC9"/>
<dbReference type="InterPro" id="IPR003409">
    <property type="entry name" value="MORN"/>
</dbReference>
<gene>
    <name evidence="3" type="ORF">FRY97_13705</name>
</gene>
<evidence type="ECO:0000313" key="4">
    <source>
        <dbReference type="Proteomes" id="UP000321580"/>
    </source>
</evidence>
<dbReference type="PANTHER" id="PTHR43215:SF14">
    <property type="entry name" value="RADIAL SPOKE HEAD 1 HOMOLOG"/>
    <property type="match status" value="1"/>
</dbReference>
<dbReference type="GO" id="GO:0004197">
    <property type="term" value="F:cysteine-type endopeptidase activity"/>
    <property type="evidence" value="ECO:0007669"/>
    <property type="project" value="InterPro"/>
</dbReference>
<organism evidence="3 4">
    <name type="scientific">Phaeodactylibacter luteus</name>
    <dbReference type="NCBI Taxonomy" id="1564516"/>
    <lineage>
        <taxon>Bacteria</taxon>
        <taxon>Pseudomonadati</taxon>
        <taxon>Bacteroidota</taxon>
        <taxon>Saprospiria</taxon>
        <taxon>Saprospirales</taxon>
        <taxon>Haliscomenobacteraceae</taxon>
        <taxon>Phaeodactylibacter</taxon>
    </lineage>
</organism>
<dbReference type="EMBL" id="VOOR01000028">
    <property type="protein sequence ID" value="TXB62548.1"/>
    <property type="molecule type" value="Genomic_DNA"/>
</dbReference>